<feature type="domain" description="RRM" evidence="4">
    <location>
        <begin position="185"/>
        <end position="267"/>
    </location>
</feature>
<dbReference type="PANTHER" id="PTHR21245">
    <property type="entry name" value="HETEROGENEOUS NUCLEAR RIBONUCLEOPROTEIN"/>
    <property type="match status" value="1"/>
</dbReference>
<evidence type="ECO:0000256" key="3">
    <source>
        <dbReference type="SAM" id="MobiDB-lite"/>
    </source>
</evidence>
<dbReference type="InterPro" id="IPR003954">
    <property type="entry name" value="RRM_euk-type"/>
</dbReference>
<evidence type="ECO:0000313" key="5">
    <source>
        <dbReference type="Proteomes" id="UP001515500"/>
    </source>
</evidence>
<feature type="compositionally biased region" description="Basic and acidic residues" evidence="3">
    <location>
        <begin position="33"/>
        <end position="49"/>
    </location>
</feature>
<dbReference type="GeneID" id="120272090"/>
<proteinExistence type="predicted"/>
<dbReference type="SUPFAM" id="SSF54928">
    <property type="entry name" value="RNA-binding domain, RBD"/>
    <property type="match status" value="2"/>
</dbReference>
<reference evidence="6" key="1">
    <citation type="submission" date="2025-08" db="UniProtKB">
        <authorList>
            <consortium name="RefSeq"/>
        </authorList>
    </citation>
    <scope>IDENTIFICATION</scope>
</reference>
<dbReference type="Gene3D" id="3.30.70.330">
    <property type="match status" value="3"/>
</dbReference>
<feature type="compositionally biased region" description="Acidic residues" evidence="3">
    <location>
        <begin position="1"/>
        <end position="31"/>
    </location>
</feature>
<evidence type="ECO:0000259" key="4">
    <source>
        <dbReference type="PROSITE" id="PS50102"/>
    </source>
</evidence>
<name>A0AB40C4M6_DIOCR</name>
<sequence length="477" mass="52543">MADDGSDEVDEQIGLDGDNDEDLMDDEDPVEDYNYRDGDEYAEEEHGSEGEEQENASIVDDAGDASSTKKEEDEGAIGEEKCDSAKDDDEIKKHDELLALPPHGSEVFIGGLPRDANEEDLRTLCEPFGEIFEVRLMKDKDKGESKGFAFITFTTNDTAQKAIEEVHDKEFKGRTLRCSLSQAKHRLFIGNVPKSLSEEELRKILEQIGPGVENLEYFKDLQNPNRNRGFIFVEYYNHACAEYARQKMSGANFKIDGSTPTVSWAEPKNAADASAAAQVKCVYVKNLPENVTSEKLKEIFGRHGEVTKVVLPPAKAGQNKRDFGFIHFAERSSALKAVKSTEKYEIDGHVLEAVLAKPQTDRKSDLHKAGPFPSYPPYPYGYPGDPYGAYGAGAGAVYGGSGYGQPVIYGRGPTPAGMKMVPMVLPDGRLGYVLQQPGTQVPPPPPPPSRRTDRRGGSNDGEDRGSEGSRGRRYRPY</sequence>
<dbReference type="Pfam" id="PF00076">
    <property type="entry name" value="RRM_1"/>
    <property type="match status" value="3"/>
</dbReference>
<evidence type="ECO:0000256" key="1">
    <source>
        <dbReference type="ARBA" id="ARBA00022884"/>
    </source>
</evidence>
<keyword evidence="5" id="KW-1185">Reference proteome</keyword>
<organism evidence="5 6">
    <name type="scientific">Dioscorea cayennensis subsp. rotundata</name>
    <name type="common">White Guinea yam</name>
    <name type="synonym">Dioscorea rotundata</name>
    <dbReference type="NCBI Taxonomy" id="55577"/>
    <lineage>
        <taxon>Eukaryota</taxon>
        <taxon>Viridiplantae</taxon>
        <taxon>Streptophyta</taxon>
        <taxon>Embryophyta</taxon>
        <taxon>Tracheophyta</taxon>
        <taxon>Spermatophyta</taxon>
        <taxon>Magnoliopsida</taxon>
        <taxon>Liliopsida</taxon>
        <taxon>Dioscoreales</taxon>
        <taxon>Dioscoreaceae</taxon>
        <taxon>Dioscorea</taxon>
    </lineage>
</organism>
<dbReference type="SMART" id="SM00361">
    <property type="entry name" value="RRM_1"/>
    <property type="match status" value="1"/>
</dbReference>
<gene>
    <name evidence="6" type="primary">LOC120272090</name>
</gene>
<dbReference type="PROSITE" id="PS50102">
    <property type="entry name" value="RRM"/>
    <property type="match status" value="3"/>
</dbReference>
<feature type="compositionally biased region" description="Pro residues" evidence="3">
    <location>
        <begin position="440"/>
        <end position="449"/>
    </location>
</feature>
<dbReference type="CDD" id="cd00590">
    <property type="entry name" value="RRM_SF"/>
    <property type="match status" value="1"/>
</dbReference>
<feature type="domain" description="RRM" evidence="4">
    <location>
        <begin position="280"/>
        <end position="358"/>
    </location>
</feature>
<dbReference type="RefSeq" id="XP_039134766.1">
    <property type="nucleotide sequence ID" value="XM_039278832.1"/>
</dbReference>
<feature type="region of interest" description="Disordered" evidence="3">
    <location>
        <begin position="431"/>
        <end position="477"/>
    </location>
</feature>
<dbReference type="GO" id="GO:0003723">
    <property type="term" value="F:RNA binding"/>
    <property type="evidence" value="ECO:0007669"/>
    <property type="project" value="UniProtKB-UniRule"/>
</dbReference>
<dbReference type="Proteomes" id="UP001515500">
    <property type="component" value="Chromosome 11"/>
</dbReference>
<evidence type="ECO:0000313" key="6">
    <source>
        <dbReference type="RefSeq" id="XP_039134766.1"/>
    </source>
</evidence>
<dbReference type="InterPro" id="IPR012677">
    <property type="entry name" value="Nucleotide-bd_a/b_plait_sf"/>
</dbReference>
<feature type="compositionally biased region" description="Basic and acidic residues" evidence="3">
    <location>
        <begin position="450"/>
        <end position="470"/>
    </location>
</feature>
<protein>
    <submittedName>
        <fullName evidence="6">LOW QUALITY PROTEIN: heterogeneous nuclear ribonucleoprotein Q-like</fullName>
    </submittedName>
</protein>
<evidence type="ECO:0000256" key="2">
    <source>
        <dbReference type="PROSITE-ProRule" id="PRU00176"/>
    </source>
</evidence>
<feature type="region of interest" description="Disordered" evidence="3">
    <location>
        <begin position="1"/>
        <end position="86"/>
    </location>
</feature>
<dbReference type="InterPro" id="IPR000504">
    <property type="entry name" value="RRM_dom"/>
</dbReference>
<dbReference type="SMART" id="SM00360">
    <property type="entry name" value="RRM"/>
    <property type="match status" value="3"/>
</dbReference>
<keyword evidence="1 2" id="KW-0694">RNA-binding</keyword>
<feature type="compositionally biased region" description="Basic and acidic residues" evidence="3">
    <location>
        <begin position="67"/>
        <end position="86"/>
    </location>
</feature>
<dbReference type="AlphaFoldDB" id="A0AB40C4M6"/>
<dbReference type="FunFam" id="3.30.70.330:FF:000259">
    <property type="entry name" value="RNA-binding (RRM/RBD/RNP motifs) family protein"/>
    <property type="match status" value="1"/>
</dbReference>
<feature type="domain" description="RRM" evidence="4">
    <location>
        <begin position="105"/>
        <end position="183"/>
    </location>
</feature>
<dbReference type="InterPro" id="IPR035979">
    <property type="entry name" value="RBD_domain_sf"/>
</dbReference>
<accession>A0AB40C4M6</accession>